<dbReference type="PROSITE" id="PS00571">
    <property type="entry name" value="AMIDASES"/>
    <property type="match status" value="1"/>
</dbReference>
<dbReference type="NCBIfam" id="TIGR00132">
    <property type="entry name" value="gatA"/>
    <property type="match status" value="1"/>
</dbReference>
<dbReference type="GO" id="GO:0030956">
    <property type="term" value="C:glutamyl-tRNA(Gln) amidotransferase complex"/>
    <property type="evidence" value="ECO:0007669"/>
    <property type="project" value="InterPro"/>
</dbReference>
<feature type="active site" description="Acyl-ester intermediate" evidence="10">
    <location>
        <position position="174"/>
    </location>
</feature>
<keyword evidence="6 10" id="KW-0547">Nucleotide-binding</keyword>
<evidence type="ECO:0000313" key="13">
    <source>
        <dbReference type="Proteomes" id="UP000316199"/>
    </source>
</evidence>
<keyword evidence="5 10" id="KW-0436">Ligase</keyword>
<sequence length="488" mass="52878">MHNESITEQLHALKIGKYSSKELTENYLYRIKKLKDLNCYISVLEESALRAATDADQARAKGKAGLLSGIPIAHKDIFCTKNVSTTAGSKMLHNYIAPFDATVVAKIAAAGAVTIGKTNMDEFAMGSSNETSYFGPVKNPWDTSRVPGGSSGGSAAAVAAGLCSAATGTDTGGSIRQPAAHCGITGLKPTYGRISRWGMIAFASSLDQAGPMTRTAEDAALMLALMAGNDPKDSTCIGDDVPTYLEYLNSSLDGSCIGICEDFFTDGLEAKSEQVIQEAIKIFEHLGAKIKSIKLPHIRYSVPAYYVIAPAEASTNLSRYDGVRFGHRCKDPENLNDLFKRSRSEGFGNEVKRRIMVGAFTLSAGYYDAYYRQAQQIRRLIKNDFQQAFKEVDFLIGPTAPQTAFQLGEKTDSQIEMYLQDIYTIAGNLAGLPAMSIPVGFSSKLPVGLQLIGNYLQEGTILSAAHQYQKRTDWHKCVPVLAINKVQP</sequence>
<dbReference type="GO" id="GO:0005524">
    <property type="term" value="F:ATP binding"/>
    <property type="evidence" value="ECO:0007669"/>
    <property type="project" value="UniProtKB-KW"/>
</dbReference>
<keyword evidence="8 10" id="KW-0648">Protein biosynthesis</keyword>
<evidence type="ECO:0000256" key="9">
    <source>
        <dbReference type="ARBA" id="ARBA00047407"/>
    </source>
</evidence>
<dbReference type="Gene3D" id="3.90.1300.10">
    <property type="entry name" value="Amidase signature (AS) domain"/>
    <property type="match status" value="1"/>
</dbReference>
<dbReference type="AlphaFoldDB" id="A0A520S4Z4"/>
<keyword evidence="12" id="KW-0808">Transferase</keyword>
<organism evidence="12 13">
    <name type="scientific">OM182 bacterium</name>
    <dbReference type="NCBI Taxonomy" id="2510334"/>
    <lineage>
        <taxon>Bacteria</taxon>
        <taxon>Pseudomonadati</taxon>
        <taxon>Pseudomonadota</taxon>
        <taxon>Gammaproteobacteria</taxon>
        <taxon>OMG group</taxon>
        <taxon>OM182 clade</taxon>
    </lineage>
</organism>
<dbReference type="PANTHER" id="PTHR11895:SF151">
    <property type="entry name" value="GLUTAMYL-TRNA(GLN) AMIDOTRANSFERASE SUBUNIT A"/>
    <property type="match status" value="1"/>
</dbReference>
<feature type="domain" description="Amidase" evidence="11">
    <location>
        <begin position="22"/>
        <end position="462"/>
    </location>
</feature>
<reference evidence="12 13" key="1">
    <citation type="submission" date="2019-02" db="EMBL/GenBank/DDBJ databases">
        <title>Prokaryotic population dynamics and viral predation in marine succession experiment using metagenomics: the confinement effect.</title>
        <authorList>
            <person name="Haro-Moreno J.M."/>
            <person name="Rodriguez-Valera F."/>
            <person name="Lopez-Perez M."/>
        </authorList>
    </citation>
    <scope>NUCLEOTIDE SEQUENCE [LARGE SCALE GENOMIC DNA]</scope>
    <source>
        <strain evidence="12">MED-G157</strain>
    </source>
</reference>
<dbReference type="SUPFAM" id="SSF75304">
    <property type="entry name" value="Amidase signature (AS) enzymes"/>
    <property type="match status" value="1"/>
</dbReference>
<dbReference type="HAMAP" id="MF_00120">
    <property type="entry name" value="GatA"/>
    <property type="match status" value="1"/>
</dbReference>
<keyword evidence="7 10" id="KW-0067">ATP-binding</keyword>
<gene>
    <name evidence="10 12" type="primary">gatA</name>
    <name evidence="12" type="ORF">EVA68_01450</name>
</gene>
<evidence type="ECO:0000256" key="8">
    <source>
        <dbReference type="ARBA" id="ARBA00022917"/>
    </source>
</evidence>
<proteinExistence type="inferred from homology"/>
<evidence type="ECO:0000259" key="11">
    <source>
        <dbReference type="Pfam" id="PF01425"/>
    </source>
</evidence>
<dbReference type="EMBL" id="SHAG01000002">
    <property type="protein sequence ID" value="RZO77557.1"/>
    <property type="molecule type" value="Genomic_DNA"/>
</dbReference>
<dbReference type="InterPro" id="IPR020556">
    <property type="entry name" value="Amidase_CS"/>
</dbReference>
<dbReference type="PANTHER" id="PTHR11895">
    <property type="entry name" value="TRANSAMIDASE"/>
    <property type="match status" value="1"/>
</dbReference>
<evidence type="ECO:0000256" key="3">
    <source>
        <dbReference type="ARBA" id="ARBA00012739"/>
    </source>
</evidence>
<comment type="similarity">
    <text evidence="1 10">Belongs to the amidase family. GatA subfamily.</text>
</comment>
<evidence type="ECO:0000313" key="12">
    <source>
        <dbReference type="EMBL" id="RZO77557.1"/>
    </source>
</evidence>
<dbReference type="InterPro" id="IPR023631">
    <property type="entry name" value="Amidase_dom"/>
</dbReference>
<dbReference type="Pfam" id="PF01425">
    <property type="entry name" value="Amidase"/>
    <property type="match status" value="1"/>
</dbReference>
<dbReference type="InterPro" id="IPR036928">
    <property type="entry name" value="AS_sf"/>
</dbReference>
<accession>A0A520S4Z4</accession>
<comment type="function">
    <text evidence="10">Allows the formation of correctly charged Gln-tRNA(Gln) through the transamidation of misacylated Glu-tRNA(Gln) in organisms which lack glutaminyl-tRNA synthetase. The reaction takes place in the presence of glutamine and ATP through an activated gamma-phospho-Glu-tRNA(Gln).</text>
</comment>
<feature type="active site" description="Charge relay system" evidence="10">
    <location>
        <position position="75"/>
    </location>
</feature>
<evidence type="ECO:0000256" key="6">
    <source>
        <dbReference type="ARBA" id="ARBA00022741"/>
    </source>
</evidence>
<dbReference type="GO" id="GO:0006412">
    <property type="term" value="P:translation"/>
    <property type="evidence" value="ECO:0007669"/>
    <property type="project" value="UniProtKB-UniRule"/>
</dbReference>
<comment type="catalytic activity">
    <reaction evidence="9 10">
        <text>L-glutamyl-tRNA(Gln) + L-glutamine + ATP + H2O = L-glutaminyl-tRNA(Gln) + L-glutamate + ADP + phosphate + H(+)</text>
        <dbReference type="Rhea" id="RHEA:17521"/>
        <dbReference type="Rhea" id="RHEA-COMP:9681"/>
        <dbReference type="Rhea" id="RHEA-COMP:9684"/>
        <dbReference type="ChEBI" id="CHEBI:15377"/>
        <dbReference type="ChEBI" id="CHEBI:15378"/>
        <dbReference type="ChEBI" id="CHEBI:29985"/>
        <dbReference type="ChEBI" id="CHEBI:30616"/>
        <dbReference type="ChEBI" id="CHEBI:43474"/>
        <dbReference type="ChEBI" id="CHEBI:58359"/>
        <dbReference type="ChEBI" id="CHEBI:78520"/>
        <dbReference type="ChEBI" id="CHEBI:78521"/>
        <dbReference type="ChEBI" id="CHEBI:456216"/>
        <dbReference type="EC" id="6.3.5.7"/>
    </reaction>
</comment>
<comment type="subunit">
    <text evidence="2 10">Heterotrimer of A, B and C subunits.</text>
</comment>
<dbReference type="InterPro" id="IPR004412">
    <property type="entry name" value="GatA"/>
</dbReference>
<feature type="active site" description="Charge relay system" evidence="10">
    <location>
        <position position="150"/>
    </location>
</feature>
<dbReference type="GO" id="GO:0016740">
    <property type="term" value="F:transferase activity"/>
    <property type="evidence" value="ECO:0007669"/>
    <property type="project" value="UniProtKB-KW"/>
</dbReference>
<evidence type="ECO:0000256" key="7">
    <source>
        <dbReference type="ARBA" id="ARBA00022840"/>
    </source>
</evidence>
<dbReference type="InterPro" id="IPR000120">
    <property type="entry name" value="Amidase"/>
</dbReference>
<protein>
    <recommendedName>
        <fullName evidence="4 10">Glutamyl-tRNA(Gln) amidotransferase subunit A</fullName>
        <shortName evidence="10">Glu-ADT subunit A</shortName>
        <ecNumber evidence="3 10">6.3.5.7</ecNumber>
    </recommendedName>
</protein>
<evidence type="ECO:0000256" key="2">
    <source>
        <dbReference type="ARBA" id="ARBA00011123"/>
    </source>
</evidence>
<evidence type="ECO:0000256" key="10">
    <source>
        <dbReference type="HAMAP-Rule" id="MF_00120"/>
    </source>
</evidence>
<evidence type="ECO:0000256" key="5">
    <source>
        <dbReference type="ARBA" id="ARBA00022598"/>
    </source>
</evidence>
<evidence type="ECO:0000256" key="1">
    <source>
        <dbReference type="ARBA" id="ARBA00008069"/>
    </source>
</evidence>
<name>A0A520S4Z4_9GAMM</name>
<dbReference type="GO" id="GO:0050567">
    <property type="term" value="F:glutaminyl-tRNA synthase (glutamine-hydrolyzing) activity"/>
    <property type="evidence" value="ECO:0007669"/>
    <property type="project" value="UniProtKB-UniRule"/>
</dbReference>
<comment type="caution">
    <text evidence="12">The sequence shown here is derived from an EMBL/GenBank/DDBJ whole genome shotgun (WGS) entry which is preliminary data.</text>
</comment>
<dbReference type="EC" id="6.3.5.7" evidence="3 10"/>
<dbReference type="Proteomes" id="UP000316199">
    <property type="component" value="Unassembled WGS sequence"/>
</dbReference>
<evidence type="ECO:0000256" key="4">
    <source>
        <dbReference type="ARBA" id="ARBA00014428"/>
    </source>
</evidence>